<feature type="signal peptide" evidence="1">
    <location>
        <begin position="1"/>
        <end position="16"/>
    </location>
</feature>
<name>A0A1X0QFX7_9MICR</name>
<accession>A0A1X0QFX7</accession>
<dbReference type="AlphaFoldDB" id="A0A1X0QFX7"/>
<dbReference type="VEuPathDB" id="MicrosporidiaDB:A0H76_3044"/>
<comment type="caution">
    <text evidence="2">The sequence shown here is derived from an EMBL/GenBank/DDBJ whole genome shotgun (WGS) entry which is preliminary data.</text>
</comment>
<dbReference type="EMBL" id="LTAI01000504">
    <property type="protein sequence ID" value="ORD98690.1"/>
    <property type="molecule type" value="Genomic_DNA"/>
</dbReference>
<protein>
    <submittedName>
        <fullName evidence="2">Uncharacterized protein</fullName>
    </submittedName>
</protein>
<gene>
    <name evidence="2" type="ORF">A0H76_3044</name>
</gene>
<evidence type="ECO:0000313" key="2">
    <source>
        <dbReference type="EMBL" id="ORD98690.1"/>
    </source>
</evidence>
<dbReference type="Proteomes" id="UP000192501">
    <property type="component" value="Unassembled WGS sequence"/>
</dbReference>
<reference evidence="2 3" key="1">
    <citation type="journal article" date="2017" name="Environ. Microbiol.">
        <title>Decay of the glycolytic pathway and adaptation to intranuclear parasitism within Enterocytozoonidae microsporidia.</title>
        <authorList>
            <person name="Wiredu Boakye D."/>
            <person name="Jaroenlak P."/>
            <person name="Prachumwat A."/>
            <person name="Williams T.A."/>
            <person name="Bateman K.S."/>
            <person name="Itsathitphaisarn O."/>
            <person name="Sritunyalucksana K."/>
            <person name="Paszkiewicz K.H."/>
            <person name="Moore K.A."/>
            <person name="Stentiford G.D."/>
            <person name="Williams B.A."/>
        </authorList>
    </citation>
    <scope>NUCLEOTIDE SEQUENCE [LARGE SCALE GENOMIC DNA]</scope>
    <source>
        <strain evidence="3">canceri</strain>
    </source>
</reference>
<proteinExistence type="predicted"/>
<sequence length="37" mass="4494">MKICLLILRLCNKVYLFFFVIKESIRKNTTFYKTTCT</sequence>
<keyword evidence="1" id="KW-0732">Signal</keyword>
<feature type="chain" id="PRO_5013162734" evidence="1">
    <location>
        <begin position="17"/>
        <end position="37"/>
    </location>
</feature>
<organism evidence="2 3">
    <name type="scientific">Hepatospora eriocheir</name>
    <dbReference type="NCBI Taxonomy" id="1081669"/>
    <lineage>
        <taxon>Eukaryota</taxon>
        <taxon>Fungi</taxon>
        <taxon>Fungi incertae sedis</taxon>
        <taxon>Microsporidia</taxon>
        <taxon>Hepatosporidae</taxon>
        <taxon>Hepatospora</taxon>
    </lineage>
</organism>
<evidence type="ECO:0000256" key="1">
    <source>
        <dbReference type="SAM" id="SignalP"/>
    </source>
</evidence>
<evidence type="ECO:0000313" key="3">
    <source>
        <dbReference type="Proteomes" id="UP000192501"/>
    </source>
</evidence>